<feature type="binding site" evidence="16">
    <location>
        <position position="431"/>
    </location>
    <ligand>
        <name>ATP</name>
        <dbReference type="ChEBI" id="CHEBI:30616"/>
    </ligand>
</feature>
<dbReference type="FunFam" id="1.10.510.10:FF:000156">
    <property type="entry name" value="Serine/threonine-protein kinase SIK3 homolog"/>
    <property type="match status" value="1"/>
</dbReference>
<keyword evidence="10" id="KW-0418">Kinase</keyword>
<dbReference type="OrthoDB" id="193931at2759"/>
<dbReference type="PROSITE" id="PS50011">
    <property type="entry name" value="PROTEIN_KINASE_DOM"/>
    <property type="match status" value="1"/>
</dbReference>
<keyword evidence="20" id="KW-1185">Reference proteome</keyword>
<dbReference type="Pfam" id="PF00400">
    <property type="entry name" value="WD40"/>
    <property type="match status" value="2"/>
</dbReference>
<sequence length="1568" mass="172412">MSLIDANVYPHLHHDADDSAEDEGDLFNGVIAKLEINDASIFKFQVAKTFEKNTAPVNSLSFSDNGELILSSAEDDQMCLYESVQGLFSKDIGSKKYGCSHVIFTHCNEQGIHASTKLDHGIRHLDIPNSKYIKYFSGHQNTVDVLKMCPQQDLFMSGSAGDERTFRLWDVRSPNCQGLINLEFSNEATTHRLRFIAAFDPQGLAFGIGAEDRIFRLFDLRSFDSGPFIEFTLENEFDESSWHDVKFSPDGKFLAVSTSTKLLIVDAFNGDVVRVFKEHRTVGESTTGPLEPCFSPCSRYVLSGSTDQKLLAWNIETGNRVMMKETTHSICRVLKFNPTYFMLASGGVSTNFWVPVVSGDDETEESPTSIERENGNFQIVEAVQDIYSPVKSKVKLLRVGLYELQKTIGKGNFAVVKLATHIISGTEVAIKIINKVGLDDDCLKKILREIEIMKMLRHKFIVRLYQVMETEQKLYLVTEYASGGEIFDYLVANKRMSEEETRKIFRQIVAAIFYCHQNGIVHRDIKAENLLLDRDKNIKLADFGFSNFFTPNQKLCTWCGSPPYAAPELFEGKNYDGPKADIWSLGVVLYVLRCGSLPFDGSTLQSLRSKVISGKFRVPYFMSTGKYCEHLVRHILYVDPDKRYSMNQIISHRWMKAGPTDPEWESLVEMSKYETPKAFPQIEYIPPDAFHASVLEMMEEIPGLTKERIIQSVNEGCFDHVSALYNLLVQLDAKGILGSVRRPLSVPRPRAGPSPDRLTCDRSEVRDNVPSVTISDSSIPEQQPRPLTLPPEWVIDNQMVEKFGEGGDCVESDGEDQPHAQYGRFLTTRRHTVGPGDTLHEQVGHPLQELNVDNPVDAGAAKPVIIPNINLPVNIPLLQGLPTENFSVKNPHLLRPPAYMGASFGRRASDGGANVPRTAHGHISENQSPAGSAFVTMTPRSGSQEHLRLASALMPMGAFAPHHIVMEMDEQPPPPPSPTDNSPACLRSYLAVRGTAKRHTVASAEEAQMGRRVRRTGLHMFTDRPPMFGVVRPESAGTEGGITSGLPAPKYRGMQGQLNRILQQLQPLPKVGGIGTGKMRMRRSGLTTVMEQPPDFFDATHGARDGQVKVKCNYLNVPGSGFQLRRASDGSPLGAGIGTGTPYQRTPPHLDPSFPPPMQRECLLLQQQQRGGMPYADGHGQMPWMPTAGDRVRSLSPHGIPSASACISPVPSPPNCAGSPLHHGSSQLDASTAYQVALSQQIQQLHLQQPGVTSPSGSMSSYPSVSPIGRGSISQGTSGLSSLNSMNTASIPVAVALSCALVVAAETSPGFMTPPPVHPQRASPPSNLGRIQEDVMEQNVIDSLGSPESVEDLDEDGLSSAKVEGPDCPQISVTDVMGEVSIRVPQCVPMDDSDDPLVLMQSASITKGTSGKIVPGSSQQFRKQAYFQNDLFHCTYPPGMGPVSSNLVQSDNISSMEKTSSGSVKVPLSTECAGLDQRAILSILQQVIQIRAPELELCDPSRAAFSVPHPEGSLFVEQRVDHEHDPVRVELRIQQEPGDSRSLKIRHIGGDHSQYDLFCQRLIQGIIS</sequence>
<keyword evidence="11 16" id="KW-0067">ATP-binding</keyword>
<name>A0A7R9GEE9_9CRUS</name>
<evidence type="ECO:0000256" key="9">
    <source>
        <dbReference type="ARBA" id="ARBA00022741"/>
    </source>
</evidence>
<dbReference type="GO" id="GO:0050321">
    <property type="term" value="F:tau-protein kinase activity"/>
    <property type="evidence" value="ECO:0007669"/>
    <property type="project" value="TreeGrafter"/>
</dbReference>
<evidence type="ECO:0000256" key="3">
    <source>
        <dbReference type="ARBA" id="ARBA00006234"/>
    </source>
</evidence>
<comment type="catalytic activity">
    <reaction evidence="13">
        <text>L-threonyl-[protein] + ATP = O-phospho-L-threonyl-[protein] + ADP + H(+)</text>
        <dbReference type="Rhea" id="RHEA:46608"/>
        <dbReference type="Rhea" id="RHEA-COMP:11060"/>
        <dbReference type="Rhea" id="RHEA-COMP:11605"/>
        <dbReference type="ChEBI" id="CHEBI:15378"/>
        <dbReference type="ChEBI" id="CHEBI:30013"/>
        <dbReference type="ChEBI" id="CHEBI:30616"/>
        <dbReference type="ChEBI" id="CHEBI:61977"/>
        <dbReference type="ChEBI" id="CHEBI:456216"/>
        <dbReference type="EC" id="2.7.11.1"/>
    </reaction>
</comment>
<dbReference type="EMBL" id="CAJPEX010001028">
    <property type="protein sequence ID" value="CAG0917989.1"/>
    <property type="molecule type" value="Genomic_DNA"/>
</dbReference>
<keyword evidence="9 16" id="KW-0547">Nucleotide-binding</keyword>
<dbReference type="EMBL" id="OA883065">
    <property type="protein sequence ID" value="CAD7277837.1"/>
    <property type="molecule type" value="Genomic_DNA"/>
</dbReference>
<evidence type="ECO:0000256" key="11">
    <source>
        <dbReference type="ARBA" id="ARBA00022840"/>
    </source>
</evidence>
<evidence type="ECO:0000259" key="18">
    <source>
        <dbReference type="PROSITE" id="PS50011"/>
    </source>
</evidence>
<evidence type="ECO:0000256" key="14">
    <source>
        <dbReference type="ARBA" id="ARBA00048679"/>
    </source>
</evidence>
<feature type="repeat" description="WD" evidence="15">
    <location>
        <begin position="294"/>
        <end position="323"/>
    </location>
</feature>
<proteinExistence type="inferred from homology"/>
<dbReference type="InterPro" id="IPR057380">
    <property type="entry name" value="UBA_SIK1/2/3"/>
</dbReference>
<gene>
    <name evidence="19" type="ORF">NMOB1V02_LOCUS5559</name>
</gene>
<evidence type="ECO:0000256" key="5">
    <source>
        <dbReference type="ARBA" id="ARBA00022527"/>
    </source>
</evidence>
<evidence type="ECO:0000256" key="4">
    <source>
        <dbReference type="ARBA" id="ARBA00012513"/>
    </source>
</evidence>
<dbReference type="GO" id="GO:0005524">
    <property type="term" value="F:ATP binding"/>
    <property type="evidence" value="ECO:0007669"/>
    <property type="project" value="UniProtKB-UniRule"/>
</dbReference>
<dbReference type="InterPro" id="IPR008271">
    <property type="entry name" value="Ser/Thr_kinase_AS"/>
</dbReference>
<evidence type="ECO:0000256" key="6">
    <source>
        <dbReference type="ARBA" id="ARBA00022553"/>
    </source>
</evidence>
<dbReference type="GO" id="GO:0046872">
    <property type="term" value="F:metal ion binding"/>
    <property type="evidence" value="ECO:0007669"/>
    <property type="project" value="UniProtKB-KW"/>
</dbReference>
<dbReference type="Pfam" id="PF00069">
    <property type="entry name" value="Pkinase"/>
    <property type="match status" value="1"/>
</dbReference>
<dbReference type="PANTHER" id="PTHR24346:SF42">
    <property type="entry name" value="SERINE_THREONINE-PROTEIN KINASE SIK3"/>
    <property type="match status" value="1"/>
</dbReference>
<comment type="similarity">
    <text evidence="3">Belongs to the protein kinase superfamily. CAMK Ser/Thr protein kinase family. SNF1 subfamily.</text>
</comment>
<keyword evidence="12" id="KW-0460">Magnesium</keyword>
<dbReference type="InterPro" id="IPR000719">
    <property type="entry name" value="Prot_kinase_dom"/>
</dbReference>
<dbReference type="Gene3D" id="2.130.10.10">
    <property type="entry name" value="YVTN repeat-like/Quinoprotein amine dehydrogenase"/>
    <property type="match status" value="1"/>
</dbReference>
<dbReference type="PANTHER" id="PTHR24346">
    <property type="entry name" value="MAP/MICROTUBULE AFFINITY-REGULATING KINASE"/>
    <property type="match status" value="1"/>
</dbReference>
<dbReference type="PROSITE" id="PS00107">
    <property type="entry name" value="PROTEIN_KINASE_ATP"/>
    <property type="match status" value="1"/>
</dbReference>
<dbReference type="PROSITE" id="PS50082">
    <property type="entry name" value="WD_REPEATS_2"/>
    <property type="match status" value="1"/>
</dbReference>
<comment type="catalytic activity">
    <reaction evidence="14">
        <text>L-seryl-[protein] + ATP = O-phospho-L-seryl-[protein] + ADP + H(+)</text>
        <dbReference type="Rhea" id="RHEA:17989"/>
        <dbReference type="Rhea" id="RHEA-COMP:9863"/>
        <dbReference type="Rhea" id="RHEA-COMP:11604"/>
        <dbReference type="ChEBI" id="CHEBI:15378"/>
        <dbReference type="ChEBI" id="CHEBI:29999"/>
        <dbReference type="ChEBI" id="CHEBI:30616"/>
        <dbReference type="ChEBI" id="CHEBI:83421"/>
        <dbReference type="ChEBI" id="CHEBI:456216"/>
        <dbReference type="EC" id="2.7.11.1"/>
    </reaction>
</comment>
<dbReference type="Gene3D" id="1.10.510.10">
    <property type="entry name" value="Transferase(Phosphotransferase) domain 1"/>
    <property type="match status" value="1"/>
</dbReference>
<dbReference type="SUPFAM" id="SSF56112">
    <property type="entry name" value="Protein kinase-like (PK-like)"/>
    <property type="match status" value="1"/>
</dbReference>
<dbReference type="InterPro" id="IPR036322">
    <property type="entry name" value="WD40_repeat_dom_sf"/>
</dbReference>
<evidence type="ECO:0000256" key="7">
    <source>
        <dbReference type="ARBA" id="ARBA00022679"/>
    </source>
</evidence>
<keyword evidence="7" id="KW-0808">Transferase</keyword>
<dbReference type="InterPro" id="IPR015943">
    <property type="entry name" value="WD40/YVTN_repeat-like_dom_sf"/>
</dbReference>
<reference evidence="19" key="1">
    <citation type="submission" date="2020-11" db="EMBL/GenBank/DDBJ databases">
        <authorList>
            <person name="Tran Van P."/>
        </authorList>
    </citation>
    <scope>NUCLEOTIDE SEQUENCE</scope>
</reference>
<evidence type="ECO:0000256" key="8">
    <source>
        <dbReference type="ARBA" id="ARBA00022723"/>
    </source>
</evidence>
<evidence type="ECO:0000313" key="19">
    <source>
        <dbReference type="EMBL" id="CAD7277837.1"/>
    </source>
</evidence>
<dbReference type="InterPro" id="IPR017441">
    <property type="entry name" value="Protein_kinase_ATP_BS"/>
</dbReference>
<accession>A0A7R9GEE9</accession>
<evidence type="ECO:0000256" key="2">
    <source>
        <dbReference type="ARBA" id="ARBA00004419"/>
    </source>
</evidence>
<evidence type="ECO:0000256" key="1">
    <source>
        <dbReference type="ARBA" id="ARBA00001946"/>
    </source>
</evidence>
<dbReference type="PROSITE" id="PS00108">
    <property type="entry name" value="PROTEIN_KINASE_ST"/>
    <property type="match status" value="1"/>
</dbReference>
<dbReference type="GO" id="GO:0005776">
    <property type="term" value="C:autophagosome"/>
    <property type="evidence" value="ECO:0007669"/>
    <property type="project" value="UniProtKB-SubCell"/>
</dbReference>
<evidence type="ECO:0000256" key="15">
    <source>
        <dbReference type="PROSITE-ProRule" id="PRU00221"/>
    </source>
</evidence>
<evidence type="ECO:0000256" key="13">
    <source>
        <dbReference type="ARBA" id="ARBA00047899"/>
    </source>
</evidence>
<dbReference type="SUPFAM" id="SSF50978">
    <property type="entry name" value="WD40 repeat-like"/>
    <property type="match status" value="1"/>
</dbReference>
<comment type="cofactor">
    <cofactor evidence="1">
        <name>Mg(2+)</name>
        <dbReference type="ChEBI" id="CHEBI:18420"/>
    </cofactor>
</comment>
<dbReference type="Pfam" id="PF23312">
    <property type="entry name" value="UBA_SIK3"/>
    <property type="match status" value="1"/>
</dbReference>
<evidence type="ECO:0000313" key="20">
    <source>
        <dbReference type="Proteomes" id="UP000678499"/>
    </source>
</evidence>
<organism evidence="19">
    <name type="scientific">Notodromas monacha</name>
    <dbReference type="NCBI Taxonomy" id="399045"/>
    <lineage>
        <taxon>Eukaryota</taxon>
        <taxon>Metazoa</taxon>
        <taxon>Ecdysozoa</taxon>
        <taxon>Arthropoda</taxon>
        <taxon>Crustacea</taxon>
        <taxon>Oligostraca</taxon>
        <taxon>Ostracoda</taxon>
        <taxon>Podocopa</taxon>
        <taxon>Podocopida</taxon>
        <taxon>Cypridocopina</taxon>
        <taxon>Cypridoidea</taxon>
        <taxon>Cyprididae</taxon>
        <taxon>Notodromas</taxon>
    </lineage>
</organism>
<keyword evidence="15" id="KW-0853">WD repeat</keyword>
<dbReference type="FunFam" id="3.30.200.20:FF:000003">
    <property type="entry name" value="Non-specific serine/threonine protein kinase"/>
    <property type="match status" value="1"/>
</dbReference>
<dbReference type="EC" id="2.7.11.1" evidence="4"/>
<evidence type="ECO:0000256" key="10">
    <source>
        <dbReference type="ARBA" id="ARBA00022777"/>
    </source>
</evidence>
<evidence type="ECO:0000256" key="16">
    <source>
        <dbReference type="PROSITE-ProRule" id="PRU10141"/>
    </source>
</evidence>
<protein>
    <recommendedName>
        <fullName evidence="4">non-specific serine/threonine protein kinase</fullName>
        <ecNumber evidence="4">2.7.11.1</ecNumber>
    </recommendedName>
</protein>
<evidence type="ECO:0000256" key="17">
    <source>
        <dbReference type="SAM" id="MobiDB-lite"/>
    </source>
</evidence>
<dbReference type="InterPro" id="IPR001680">
    <property type="entry name" value="WD40_rpt"/>
</dbReference>
<dbReference type="GO" id="GO:0000226">
    <property type="term" value="P:microtubule cytoskeleton organization"/>
    <property type="evidence" value="ECO:0007669"/>
    <property type="project" value="TreeGrafter"/>
</dbReference>
<comment type="subcellular location">
    <subcellularLocation>
        <location evidence="2">Cytoplasmic vesicle</location>
        <location evidence="2">Autophagosome</location>
    </subcellularLocation>
</comment>
<dbReference type="InterPro" id="IPR011009">
    <property type="entry name" value="Kinase-like_dom_sf"/>
</dbReference>
<dbReference type="GO" id="GO:0035556">
    <property type="term" value="P:intracellular signal transduction"/>
    <property type="evidence" value="ECO:0007669"/>
    <property type="project" value="TreeGrafter"/>
</dbReference>
<evidence type="ECO:0000256" key="12">
    <source>
        <dbReference type="ARBA" id="ARBA00022842"/>
    </source>
</evidence>
<keyword evidence="5" id="KW-0723">Serine/threonine-protein kinase</keyword>
<feature type="region of interest" description="Disordered" evidence="17">
    <location>
        <begin position="1345"/>
        <end position="1369"/>
    </location>
</feature>
<dbReference type="Proteomes" id="UP000678499">
    <property type="component" value="Unassembled WGS sequence"/>
</dbReference>
<keyword evidence="8" id="KW-0479">Metal-binding</keyword>
<dbReference type="SMART" id="SM00220">
    <property type="entry name" value="S_TKc"/>
    <property type="match status" value="1"/>
</dbReference>
<feature type="domain" description="Protein kinase" evidence="18">
    <location>
        <begin position="402"/>
        <end position="655"/>
    </location>
</feature>
<dbReference type="SMART" id="SM00320">
    <property type="entry name" value="WD40"/>
    <property type="match status" value="4"/>
</dbReference>
<keyword evidence="6" id="KW-0597">Phosphoprotein</keyword>